<evidence type="ECO:0000256" key="1">
    <source>
        <dbReference type="SAM" id="MobiDB-lite"/>
    </source>
</evidence>
<dbReference type="Proteomes" id="UP000175669">
    <property type="component" value="Unassembled WGS sequence"/>
</dbReference>
<sequence>MTETKRIPAQGLPEPSSHTDSLAKREALALDEGEDLQRQADKSQHGRRETVRDLIAGCLHWGIIAAFVLAIIATLVIVAHMILPAEWRWLSVAEVATIKDTITSVIVGLVFGFLAQSKFL</sequence>
<keyword evidence="4" id="KW-1185">Reference proteome</keyword>
<dbReference type="RefSeq" id="WP_070118637.1">
    <property type="nucleotide sequence ID" value="NZ_MASR01000002.1"/>
</dbReference>
<keyword evidence="2" id="KW-0472">Membrane</keyword>
<protein>
    <submittedName>
        <fullName evidence="3">Uncharacterized protein</fullName>
    </submittedName>
</protein>
<feature type="transmembrane region" description="Helical" evidence="2">
    <location>
        <begin position="95"/>
        <end position="115"/>
    </location>
</feature>
<evidence type="ECO:0000256" key="2">
    <source>
        <dbReference type="SAM" id="Phobius"/>
    </source>
</evidence>
<reference evidence="4" key="1">
    <citation type="submission" date="2016-07" db="EMBL/GenBank/DDBJ databases">
        <authorList>
            <person name="Florea S."/>
            <person name="Webb J.S."/>
            <person name="Jaromczyk J."/>
            <person name="Schardl C.L."/>
        </authorList>
    </citation>
    <scope>NUCLEOTIDE SEQUENCE [LARGE SCALE GENOMIC DNA]</scope>
    <source>
        <strain evidence="4">KCTC 42131</strain>
    </source>
</reference>
<evidence type="ECO:0000313" key="4">
    <source>
        <dbReference type="Proteomes" id="UP000175669"/>
    </source>
</evidence>
<feature type="region of interest" description="Disordered" evidence="1">
    <location>
        <begin position="1"/>
        <end position="23"/>
    </location>
</feature>
<accession>A0A1E8CGB6</accession>
<comment type="caution">
    <text evidence="3">The sequence shown here is derived from an EMBL/GenBank/DDBJ whole genome shotgun (WGS) entry which is preliminary data.</text>
</comment>
<gene>
    <name evidence="3" type="ORF">PHACT_12715</name>
</gene>
<dbReference type="EMBL" id="MASR01000002">
    <property type="protein sequence ID" value="OFE11412.1"/>
    <property type="molecule type" value="Genomic_DNA"/>
</dbReference>
<organism evidence="3 4">
    <name type="scientific">Pseudohongiella acticola</name>
    <dbReference type="NCBI Taxonomy" id="1524254"/>
    <lineage>
        <taxon>Bacteria</taxon>
        <taxon>Pseudomonadati</taxon>
        <taxon>Pseudomonadota</taxon>
        <taxon>Gammaproteobacteria</taxon>
        <taxon>Pseudomonadales</taxon>
        <taxon>Pseudohongiellaceae</taxon>
        <taxon>Pseudohongiella</taxon>
    </lineage>
</organism>
<name>A0A1E8CGB6_9GAMM</name>
<dbReference type="OrthoDB" id="10011979at2"/>
<dbReference type="STRING" id="1524254.PHACT_12715"/>
<feature type="transmembrane region" description="Helical" evidence="2">
    <location>
        <begin position="54"/>
        <end position="83"/>
    </location>
</feature>
<keyword evidence="2" id="KW-1133">Transmembrane helix</keyword>
<keyword evidence="2" id="KW-0812">Transmembrane</keyword>
<proteinExistence type="predicted"/>
<evidence type="ECO:0000313" key="3">
    <source>
        <dbReference type="EMBL" id="OFE11412.1"/>
    </source>
</evidence>
<dbReference type="AlphaFoldDB" id="A0A1E8CGB6"/>